<dbReference type="Gene3D" id="3.10.105.10">
    <property type="entry name" value="Dipeptide-binding Protein, Domain 3"/>
    <property type="match status" value="1"/>
</dbReference>
<evidence type="ECO:0000256" key="1">
    <source>
        <dbReference type="ARBA" id="ARBA00005695"/>
    </source>
</evidence>
<protein>
    <submittedName>
        <fullName evidence="6">ABC-type transporter, periplasmic subunit</fullName>
    </submittedName>
</protein>
<keyword evidence="2" id="KW-0813">Transport</keyword>
<dbReference type="SUPFAM" id="SSF53850">
    <property type="entry name" value="Periplasmic binding protein-like II"/>
    <property type="match status" value="1"/>
</dbReference>
<evidence type="ECO:0000313" key="6">
    <source>
        <dbReference type="EMBL" id="AEH38545.1"/>
    </source>
</evidence>
<dbReference type="GO" id="GO:1904680">
    <property type="term" value="F:peptide transmembrane transporter activity"/>
    <property type="evidence" value="ECO:0007669"/>
    <property type="project" value="TreeGrafter"/>
</dbReference>
<proteinExistence type="inferred from homology"/>
<dbReference type="CDD" id="cd00995">
    <property type="entry name" value="PBP2_NikA_DppA_OppA_like"/>
    <property type="match status" value="1"/>
</dbReference>
<feature type="compositionally biased region" description="Gly residues" evidence="4">
    <location>
        <begin position="27"/>
        <end position="41"/>
    </location>
</feature>
<feature type="domain" description="Solute-binding protein family 5" evidence="5">
    <location>
        <begin position="174"/>
        <end position="575"/>
    </location>
</feature>
<feature type="region of interest" description="Disordered" evidence="4">
    <location>
        <begin position="27"/>
        <end position="56"/>
    </location>
</feature>
<dbReference type="GeneID" id="10798882"/>
<dbReference type="PANTHER" id="PTHR30290">
    <property type="entry name" value="PERIPLASMIC BINDING COMPONENT OF ABC TRANSPORTER"/>
    <property type="match status" value="1"/>
</dbReference>
<dbReference type="GO" id="GO:0015833">
    <property type="term" value="P:peptide transport"/>
    <property type="evidence" value="ECO:0007669"/>
    <property type="project" value="TreeGrafter"/>
</dbReference>
<gene>
    <name evidence="6" type="ordered locus">Halxa_3940</name>
</gene>
<keyword evidence="3" id="KW-0732">Signal</keyword>
<dbReference type="AlphaFoldDB" id="F8D3B0"/>
<dbReference type="STRING" id="797210.Halxa_3940"/>
<accession>F8D3B0</accession>
<dbReference type="KEGG" id="hxa:Halxa_3940"/>
<dbReference type="Pfam" id="PF00496">
    <property type="entry name" value="SBP_bac_5"/>
    <property type="match status" value="1"/>
</dbReference>
<evidence type="ECO:0000256" key="4">
    <source>
        <dbReference type="SAM" id="MobiDB-lite"/>
    </source>
</evidence>
<dbReference type="HOGENOM" id="CLU_459024_0_0_2"/>
<dbReference type="InterPro" id="IPR000914">
    <property type="entry name" value="SBP_5_dom"/>
</dbReference>
<evidence type="ECO:0000256" key="2">
    <source>
        <dbReference type="ARBA" id="ARBA00022448"/>
    </source>
</evidence>
<comment type="similarity">
    <text evidence="1">Belongs to the bacterial solute-binding protein 5 family.</text>
</comment>
<dbReference type="eggNOG" id="arCOG01534">
    <property type="taxonomic scope" value="Archaea"/>
</dbReference>
<dbReference type="EMBL" id="CP002839">
    <property type="protein sequence ID" value="AEH38545.1"/>
    <property type="molecule type" value="Genomic_DNA"/>
</dbReference>
<dbReference type="RefSeq" id="WP_013881431.1">
    <property type="nucleotide sequence ID" value="NC_015666.1"/>
</dbReference>
<sequence length="609" mass="67515">MLALLGGSATAGLAGCSALLEGDGNGDGNGNGNSSGNGNGNGDDNDYEVSEHADKAQAAWETVQENAGPDGEEARTQAYVEIEEAVRDDMVMLPLYHSKGEHFWYDRVDVPKVGALGPHQQTHNETQIEGDTELNLVTSSFDELDPIMSTDTASSEVINQMYETLTHYPNGVNEIENKLVESFETSEDGLTWTFTLKEGVTFHGGEELTADDVVYSFRRLAESEYSERANFLVDTPLGLGLEHEETEDGGIAPESIGIEAVDDRTVELTLTTPQPAALDILTYTAFAVVPEGIVGDIEGYDGEVDHNEFATGMANGTGPFQFDEFSPGEEVRVVRFDDYHGSTANLESIHWEINEDSESIFTYVMEGNADIFRDSQVPTPQYDPSLIDAEEDDMGREVGTYGPLENDETVNYLGVPELGTYYFAFNVSNVPRPVRQAIAYVTDHQEFLEDVLKQRGFEAFSFTPPRMWPTGDDGYDQWVDEWQYGVNETDIESAQQVLEEAGFTADDPFELTASTYESGPEYAEMAEIIRQKLADLGVDIQNQSTQFSTLQDRGEDGDLEMYSLGWIWSWPDPAYGHFGFEPKNTDTSRMPNEATGYYLDWQVNLDEEE</sequence>
<dbReference type="InterPro" id="IPR039424">
    <property type="entry name" value="SBP_5"/>
</dbReference>
<keyword evidence="7" id="KW-1185">Reference proteome</keyword>
<dbReference type="OrthoDB" id="233597at2157"/>
<dbReference type="PANTHER" id="PTHR30290:SF9">
    <property type="entry name" value="OLIGOPEPTIDE-BINDING PROTEIN APPA"/>
    <property type="match status" value="1"/>
</dbReference>
<organism evidence="6 7">
    <name type="scientific">Halopiger xanaduensis (strain DSM 18323 / JCM 14033 / SH-6)</name>
    <dbReference type="NCBI Taxonomy" id="797210"/>
    <lineage>
        <taxon>Archaea</taxon>
        <taxon>Methanobacteriati</taxon>
        <taxon>Methanobacteriota</taxon>
        <taxon>Stenosarchaea group</taxon>
        <taxon>Halobacteria</taxon>
        <taxon>Halobacteriales</taxon>
        <taxon>Natrialbaceae</taxon>
        <taxon>Halopiger</taxon>
    </lineage>
</organism>
<dbReference type="Gene3D" id="3.40.190.10">
    <property type="entry name" value="Periplasmic binding protein-like II"/>
    <property type="match status" value="1"/>
</dbReference>
<evidence type="ECO:0000313" key="7">
    <source>
        <dbReference type="Proteomes" id="UP000006794"/>
    </source>
</evidence>
<evidence type="ECO:0000256" key="3">
    <source>
        <dbReference type="ARBA" id="ARBA00022729"/>
    </source>
</evidence>
<dbReference type="Proteomes" id="UP000006794">
    <property type="component" value="Chromosome"/>
</dbReference>
<evidence type="ECO:0000259" key="5">
    <source>
        <dbReference type="Pfam" id="PF00496"/>
    </source>
</evidence>
<reference evidence="6 7" key="1">
    <citation type="journal article" date="2012" name="Stand. Genomic Sci.">
        <title>Complete genome sequence of Halopiger xanaduensis type strain (SH-6(T)).</title>
        <authorList>
            <person name="Anderson I."/>
            <person name="Tindall B.J."/>
            <person name="Rohde M."/>
            <person name="Lucas S."/>
            <person name="Han J."/>
            <person name="Lapidus A."/>
            <person name="Cheng J.F."/>
            <person name="Goodwin L."/>
            <person name="Pitluck S."/>
            <person name="Peters L."/>
            <person name="Pati A."/>
            <person name="Mikhailova N."/>
            <person name="Pagani I."/>
            <person name="Teshima H."/>
            <person name="Han C."/>
            <person name="Tapia R."/>
            <person name="Land M."/>
            <person name="Woyke T."/>
            <person name="Klenk H.P."/>
            <person name="Kyrpides N."/>
            <person name="Ivanova N."/>
        </authorList>
    </citation>
    <scope>NUCLEOTIDE SEQUENCE [LARGE SCALE GENOMIC DNA]</scope>
    <source>
        <strain evidence="7">DSM 18323 / JCM 14033 / SH-6</strain>
    </source>
</reference>
<name>F8D3B0_HALXS</name>